<dbReference type="PANTHER" id="PTHR46268:SF6">
    <property type="entry name" value="UNIVERSAL STRESS PROTEIN UP12"/>
    <property type="match status" value="1"/>
</dbReference>
<comment type="caution">
    <text evidence="3">The sequence shown here is derived from an EMBL/GenBank/DDBJ whole genome shotgun (WGS) entry which is preliminary data.</text>
</comment>
<dbReference type="Pfam" id="PF00582">
    <property type="entry name" value="Usp"/>
    <property type="match status" value="2"/>
</dbReference>
<dbReference type="PANTHER" id="PTHR46268">
    <property type="entry name" value="STRESS RESPONSE PROTEIN NHAX"/>
    <property type="match status" value="1"/>
</dbReference>
<feature type="domain" description="UspA" evidence="2">
    <location>
        <begin position="149"/>
        <end position="284"/>
    </location>
</feature>
<protein>
    <submittedName>
        <fullName evidence="3">Universal stress protein</fullName>
    </submittedName>
</protein>
<dbReference type="InterPro" id="IPR014729">
    <property type="entry name" value="Rossmann-like_a/b/a_fold"/>
</dbReference>
<proteinExistence type="inferred from homology"/>
<dbReference type="AlphaFoldDB" id="A0A939FTN8"/>
<dbReference type="PRINTS" id="PR01438">
    <property type="entry name" value="UNVRSLSTRESS"/>
</dbReference>
<dbReference type="RefSeq" id="WP_086569342.1">
    <property type="nucleotide sequence ID" value="NZ_JAFMOF010000004.1"/>
</dbReference>
<dbReference type="EMBL" id="JAFMOF010000004">
    <property type="protein sequence ID" value="MBO0655792.1"/>
    <property type="molecule type" value="Genomic_DNA"/>
</dbReference>
<comment type="similarity">
    <text evidence="1">Belongs to the universal stress protein A family.</text>
</comment>
<accession>A0A939FTN8</accession>
<dbReference type="SUPFAM" id="SSF52402">
    <property type="entry name" value="Adenine nucleotide alpha hydrolases-like"/>
    <property type="match status" value="2"/>
</dbReference>
<evidence type="ECO:0000313" key="4">
    <source>
        <dbReference type="Proteomes" id="UP000664781"/>
    </source>
</evidence>
<dbReference type="Proteomes" id="UP000664781">
    <property type="component" value="Unassembled WGS sequence"/>
</dbReference>
<evidence type="ECO:0000256" key="1">
    <source>
        <dbReference type="ARBA" id="ARBA00008791"/>
    </source>
</evidence>
<evidence type="ECO:0000259" key="2">
    <source>
        <dbReference type="Pfam" id="PF00582"/>
    </source>
</evidence>
<gene>
    <name evidence="3" type="ORF">J1792_24330</name>
</gene>
<dbReference type="InterPro" id="IPR006016">
    <property type="entry name" value="UspA"/>
</dbReference>
<dbReference type="InterPro" id="IPR006015">
    <property type="entry name" value="Universal_stress_UspA"/>
</dbReference>
<evidence type="ECO:0000313" key="3">
    <source>
        <dbReference type="EMBL" id="MBO0655792.1"/>
    </source>
</evidence>
<dbReference type="Gene3D" id="3.40.50.620">
    <property type="entry name" value="HUPs"/>
    <property type="match status" value="2"/>
</dbReference>
<sequence length="286" mass="30208">MSGTITAGVDGTDHSLAAAVWAAAEARRRGAALRLVHAWTWHPLDLPIEADAGTQERWAHDLLRAAESRVTAAEPGLPVSAHVLPDDAVPALVAETRRTGLLVLGSRGHGALVGYLVGSVALHVLRQAESPVVLVRDPGEAGEGPASDEVVVGVDDVTEEGDRVLEFAFEAAQARGARLRAVRAWSLPPVFARSPGSLRLADEAGGLEPLEKRRLAEALRPWRQVYPDVTVAEHVEMGSGAEVLLSTGGRAGLLVVGRRTARRRVGHVTHAVLHHASCPVAVVPHP</sequence>
<reference evidence="3" key="1">
    <citation type="submission" date="2021-03" db="EMBL/GenBank/DDBJ databases">
        <title>Streptomyces strains.</title>
        <authorList>
            <person name="Lund M.B."/>
            <person name="Toerring T."/>
        </authorList>
    </citation>
    <scope>NUCLEOTIDE SEQUENCE</scope>
    <source>
        <strain evidence="3">JCM 4242</strain>
    </source>
</reference>
<keyword evidence="4" id="KW-1185">Reference proteome</keyword>
<name>A0A939FTN8_9ACTN</name>
<organism evidence="3 4">
    <name type="scientific">Streptomyces triculaminicus</name>
    <dbReference type="NCBI Taxonomy" id="2816232"/>
    <lineage>
        <taxon>Bacteria</taxon>
        <taxon>Bacillati</taxon>
        <taxon>Actinomycetota</taxon>
        <taxon>Actinomycetes</taxon>
        <taxon>Kitasatosporales</taxon>
        <taxon>Streptomycetaceae</taxon>
        <taxon>Streptomyces</taxon>
    </lineage>
</organism>
<feature type="domain" description="UspA" evidence="2">
    <location>
        <begin position="1"/>
        <end position="136"/>
    </location>
</feature>